<evidence type="ECO:0000313" key="2">
    <source>
        <dbReference type="Proteomes" id="UP000313359"/>
    </source>
</evidence>
<dbReference type="Proteomes" id="UP000313359">
    <property type="component" value="Unassembled WGS sequence"/>
</dbReference>
<proteinExistence type="predicted"/>
<accession>A0A5C2RZL8</accession>
<evidence type="ECO:0000313" key="1">
    <source>
        <dbReference type="EMBL" id="RPD56525.1"/>
    </source>
</evidence>
<gene>
    <name evidence="1" type="ORF">L227DRAFT_253688</name>
</gene>
<sequence length="118" mass="13234">MQAASTIDSIIRQTEPMRFVVHDVSPCRSSCRRRLGPQLSCDRRQYACLLMPVAASRVIIMPRTPGPDCANRRRLRPAQFRAASPGCHTNEHKVHGETSFKTMIGSPSHPDKHPLALY</sequence>
<protein>
    <submittedName>
        <fullName evidence="1">Uncharacterized protein</fullName>
    </submittedName>
</protein>
<dbReference type="AlphaFoldDB" id="A0A5C2RZL8"/>
<name>A0A5C2RZL8_9APHY</name>
<reference evidence="1" key="1">
    <citation type="journal article" date="2018" name="Genome Biol. Evol.">
        <title>Genomics and development of Lentinus tigrinus, a white-rot wood-decaying mushroom with dimorphic fruiting bodies.</title>
        <authorList>
            <person name="Wu B."/>
            <person name="Xu Z."/>
            <person name="Knudson A."/>
            <person name="Carlson A."/>
            <person name="Chen N."/>
            <person name="Kovaka S."/>
            <person name="LaButti K."/>
            <person name="Lipzen A."/>
            <person name="Pennachio C."/>
            <person name="Riley R."/>
            <person name="Schakwitz W."/>
            <person name="Umezawa K."/>
            <person name="Ohm R.A."/>
            <person name="Grigoriev I.V."/>
            <person name="Nagy L.G."/>
            <person name="Gibbons J."/>
            <person name="Hibbett D."/>
        </authorList>
    </citation>
    <scope>NUCLEOTIDE SEQUENCE [LARGE SCALE GENOMIC DNA]</scope>
    <source>
        <strain evidence="1">ALCF2SS1-6</strain>
    </source>
</reference>
<keyword evidence="2" id="KW-1185">Reference proteome</keyword>
<dbReference type="EMBL" id="ML122287">
    <property type="protein sequence ID" value="RPD56525.1"/>
    <property type="molecule type" value="Genomic_DNA"/>
</dbReference>
<organism evidence="1 2">
    <name type="scientific">Lentinus tigrinus ALCF2SS1-6</name>
    <dbReference type="NCBI Taxonomy" id="1328759"/>
    <lineage>
        <taxon>Eukaryota</taxon>
        <taxon>Fungi</taxon>
        <taxon>Dikarya</taxon>
        <taxon>Basidiomycota</taxon>
        <taxon>Agaricomycotina</taxon>
        <taxon>Agaricomycetes</taxon>
        <taxon>Polyporales</taxon>
        <taxon>Polyporaceae</taxon>
        <taxon>Lentinus</taxon>
    </lineage>
</organism>